<name>A0A8E2J2Q2_9MYCO</name>
<dbReference type="RefSeq" id="WP_075545603.1">
    <property type="nucleotide sequence ID" value="NZ_LWCM01000053.1"/>
</dbReference>
<sequence length="103" mass="9662">MMLRVVPEGLTAASAAVDALTARLAAAQAAAIPAITAVVPPAADPVSLGTAAGFSAVGGEHVAVAAEGVEELGRSGVSVAESGVSYAVGDAAAAASYVVSSGL</sequence>
<feature type="domain" description="PE" evidence="1">
    <location>
        <begin position="3"/>
        <end position="93"/>
    </location>
</feature>
<dbReference type="AlphaFoldDB" id="A0A8E2J2Q2"/>
<proteinExistence type="predicted"/>
<accession>A0A8E2J2Q2</accession>
<dbReference type="InterPro" id="IPR038332">
    <property type="entry name" value="PPE_sf"/>
</dbReference>
<gene>
    <name evidence="2" type="ORF">B4U45_07120</name>
</gene>
<dbReference type="Proteomes" id="UP000192335">
    <property type="component" value="Unassembled WGS sequence"/>
</dbReference>
<dbReference type="Pfam" id="PF00934">
    <property type="entry name" value="PE"/>
    <property type="match status" value="1"/>
</dbReference>
<dbReference type="Gene3D" id="1.10.287.850">
    <property type="entry name" value="HP0062-like domain"/>
    <property type="match status" value="1"/>
</dbReference>
<dbReference type="InterPro" id="IPR000084">
    <property type="entry name" value="PE-PGRS_N"/>
</dbReference>
<protein>
    <submittedName>
        <fullName evidence="2">PE family protein</fullName>
    </submittedName>
</protein>
<comment type="caution">
    <text evidence="2">The sequence shown here is derived from an EMBL/GenBank/DDBJ whole genome shotgun (WGS) entry which is preliminary data.</text>
</comment>
<reference evidence="2 3" key="1">
    <citation type="submission" date="2017-02" db="EMBL/GenBank/DDBJ databases">
        <title>Mycobacterium kansasii genomes.</title>
        <authorList>
            <person name="Borowka P."/>
            <person name="Strapagiel D."/>
            <person name="Marciniak B."/>
            <person name="Lach J."/>
            <person name="Bakula Z."/>
            <person name="Van Ingen J."/>
            <person name="Safianowska A."/>
            <person name="Brzostek A."/>
            <person name="Dziadek J."/>
            <person name="Jagielski T."/>
        </authorList>
    </citation>
    <scope>NUCLEOTIDE SEQUENCE [LARGE SCALE GENOMIC DNA]</scope>
    <source>
        <strain evidence="2 3">12MK</strain>
    </source>
</reference>
<organism evidence="2 3">
    <name type="scientific">Mycobacterium persicum</name>
    <dbReference type="NCBI Taxonomy" id="1487726"/>
    <lineage>
        <taxon>Bacteria</taxon>
        <taxon>Bacillati</taxon>
        <taxon>Actinomycetota</taxon>
        <taxon>Actinomycetes</taxon>
        <taxon>Mycobacteriales</taxon>
        <taxon>Mycobacteriaceae</taxon>
        <taxon>Mycobacterium</taxon>
    </lineage>
</organism>
<evidence type="ECO:0000313" key="3">
    <source>
        <dbReference type="Proteomes" id="UP000192335"/>
    </source>
</evidence>
<dbReference type="GeneID" id="66597079"/>
<evidence type="ECO:0000313" key="2">
    <source>
        <dbReference type="EMBL" id="ORC10107.1"/>
    </source>
</evidence>
<dbReference type="SUPFAM" id="SSF140459">
    <property type="entry name" value="PE/PPE dimer-like"/>
    <property type="match status" value="1"/>
</dbReference>
<dbReference type="EMBL" id="MWQA01000001">
    <property type="protein sequence ID" value="ORC10107.1"/>
    <property type="molecule type" value="Genomic_DNA"/>
</dbReference>
<evidence type="ECO:0000259" key="1">
    <source>
        <dbReference type="Pfam" id="PF00934"/>
    </source>
</evidence>